<reference evidence="3 4" key="2">
    <citation type="submission" date="2016-08" db="EMBL/GenBank/DDBJ databases">
        <title>Pervasive Adenine N6-methylation of Active Genes in Fungi.</title>
        <authorList>
            <consortium name="DOE Joint Genome Institute"/>
            <person name="Mondo S.J."/>
            <person name="Dannebaum R.O."/>
            <person name="Kuo R.C."/>
            <person name="Labutti K."/>
            <person name="Haridas S."/>
            <person name="Kuo A."/>
            <person name="Salamov A."/>
            <person name="Ahrendt S.R."/>
            <person name="Lipzen A."/>
            <person name="Sullivan W."/>
            <person name="Andreopoulos W.B."/>
            <person name="Clum A."/>
            <person name="Lindquist E."/>
            <person name="Daum C."/>
            <person name="Ramamoorthy G.K."/>
            <person name="Gryganskyi A."/>
            <person name="Culley D."/>
            <person name="Magnuson J.K."/>
            <person name="James T.Y."/>
            <person name="O'Malley M.A."/>
            <person name="Stajich J.E."/>
            <person name="Spatafora J.W."/>
            <person name="Visel A."/>
            <person name="Grigoriev I.V."/>
        </authorList>
    </citation>
    <scope>NUCLEOTIDE SEQUENCE [LARGE SCALE GENOMIC DNA]</scope>
    <source>
        <strain evidence="3 4">S4</strain>
    </source>
</reference>
<evidence type="ECO:0000313" key="3">
    <source>
        <dbReference type="EMBL" id="ORX64884.1"/>
    </source>
</evidence>
<dbReference type="PANTHER" id="PTHR44826">
    <property type="entry name" value="SPORE COAT PROTEIN SP85"/>
    <property type="match status" value="1"/>
</dbReference>
<evidence type="ECO:0000313" key="4">
    <source>
        <dbReference type="Proteomes" id="UP000193944"/>
    </source>
</evidence>
<dbReference type="Proteomes" id="UP000193944">
    <property type="component" value="Unassembled WGS sequence"/>
</dbReference>
<evidence type="ECO:0000256" key="1">
    <source>
        <dbReference type="ARBA" id="ARBA00022737"/>
    </source>
</evidence>
<dbReference type="PANTHER" id="PTHR44826:SF3">
    <property type="entry name" value="SPORE COAT PROTEIN SP85"/>
    <property type="match status" value="1"/>
</dbReference>
<evidence type="ECO:0008006" key="5">
    <source>
        <dbReference type="Google" id="ProtNLM"/>
    </source>
</evidence>
<keyword evidence="1" id="KW-0677">Repeat</keyword>
<accession>A0A1Y1VVV0</accession>
<sequence>MKYNNQLISSLLTVLIVFTGVNASPIVRDEIVENIKDEKVNTDLPIIEKPIDKPTPIPLPTVMPRPECPLGKGVVMNQLIDCNNQNGKFYRKFHPYPECYSDYVCFLPANDLISNLCIRIDGKIYCSASISNIGSCKYGTKSYNFKRCIQQASEIFPDFVYNSVLPITIKPTIFPTIKPTINPTIIKPTIKPTINPTIIKPTIKPTINPTIIKPTIKPTINPTIIKPTIKPTINPTIIKPTIKPTINPTIIRPTINPTIIRPTIDPTIIKPTIKPTINPTIIKPTIKPTINPTIIRPTINPTIIRPTIDPTIKPTIIRPTIDPTVKPTIIRPTVKPTIIRPTVKPTIIRPTVTKLPMEIETEVKLATPRSLVARSYQPISVTAIPLPTDIPEEAIQKDNPKPECALGLGVVATQYFECTKKNGIFFRKFHPYPECYSDYVCFLPTPGVYINQPCISINGNVYCSADISNIRYCKYGSKSYDFKKCVEASKIFPGFIYKVVKPTTTIIPITKPKTTTTLVPITKPKTTTTTTLKSIFTVKPLCPDGAGEVMNQYIECNNSGGKFYHKFYPYPDCYSDFVCFLPAKDIQTNRCIKIDGELYCSANITNIGYCRYGSKSYNFRSCIKKASELFPEFRYE</sequence>
<organism evidence="3 4">
    <name type="scientific">Anaeromyces robustus</name>
    <dbReference type="NCBI Taxonomy" id="1754192"/>
    <lineage>
        <taxon>Eukaryota</taxon>
        <taxon>Fungi</taxon>
        <taxon>Fungi incertae sedis</taxon>
        <taxon>Chytridiomycota</taxon>
        <taxon>Chytridiomycota incertae sedis</taxon>
        <taxon>Neocallimastigomycetes</taxon>
        <taxon>Neocallimastigales</taxon>
        <taxon>Neocallimastigaceae</taxon>
        <taxon>Anaeromyces</taxon>
    </lineage>
</organism>
<evidence type="ECO:0000256" key="2">
    <source>
        <dbReference type="SAM" id="SignalP"/>
    </source>
</evidence>
<reference evidence="3 4" key="1">
    <citation type="submission" date="2016-08" db="EMBL/GenBank/DDBJ databases">
        <title>A Parts List for Fungal Cellulosomes Revealed by Comparative Genomics.</title>
        <authorList>
            <consortium name="DOE Joint Genome Institute"/>
            <person name="Haitjema C.H."/>
            <person name="Gilmore S.P."/>
            <person name="Henske J.K."/>
            <person name="Solomon K.V."/>
            <person name="De Groot R."/>
            <person name="Kuo A."/>
            <person name="Mondo S.J."/>
            <person name="Salamov A.A."/>
            <person name="Labutti K."/>
            <person name="Zhao Z."/>
            <person name="Chiniquy J."/>
            <person name="Barry K."/>
            <person name="Brewer H.M."/>
            <person name="Purvine S.O."/>
            <person name="Wright A.T."/>
            <person name="Boxma B."/>
            <person name="Van Alen T."/>
            <person name="Hackstein J.H."/>
            <person name="Baker S.E."/>
            <person name="Grigoriev I.V."/>
            <person name="O'Malley M.A."/>
        </authorList>
    </citation>
    <scope>NUCLEOTIDE SEQUENCE [LARGE SCALE GENOMIC DNA]</scope>
    <source>
        <strain evidence="3 4">S4</strain>
    </source>
</reference>
<feature type="signal peptide" evidence="2">
    <location>
        <begin position="1"/>
        <end position="23"/>
    </location>
</feature>
<comment type="caution">
    <text evidence="3">The sequence shown here is derived from an EMBL/GenBank/DDBJ whole genome shotgun (WGS) entry which is preliminary data.</text>
</comment>
<dbReference type="STRING" id="1754192.A0A1Y1VVV0"/>
<feature type="chain" id="PRO_5012169139" description="Carbohydrate-binding module family 19 domain-containing protein" evidence="2">
    <location>
        <begin position="24"/>
        <end position="636"/>
    </location>
</feature>
<protein>
    <recommendedName>
        <fullName evidence="5">Carbohydrate-binding module family 19 domain-containing protein</fullName>
    </recommendedName>
</protein>
<dbReference type="InterPro" id="IPR051860">
    <property type="entry name" value="Plasmodium_CSP_Invasion"/>
</dbReference>
<dbReference type="EMBL" id="MCFG01000491">
    <property type="protein sequence ID" value="ORX64884.1"/>
    <property type="molecule type" value="Genomic_DNA"/>
</dbReference>
<name>A0A1Y1VVV0_9FUNG</name>
<keyword evidence="4" id="KW-1185">Reference proteome</keyword>
<gene>
    <name evidence="3" type="ORF">BCR32DRAFT_330478</name>
</gene>
<proteinExistence type="predicted"/>
<dbReference type="AlphaFoldDB" id="A0A1Y1VVV0"/>
<keyword evidence="2" id="KW-0732">Signal</keyword>
<dbReference type="OrthoDB" id="10615947at2759"/>